<accession>A0A4P8KCY7</accession>
<dbReference type="Gene3D" id="3.40.50.10350">
    <property type="entry name" value="Glycerate kinase, domain 1"/>
    <property type="match status" value="1"/>
</dbReference>
<dbReference type="InterPro" id="IPR018197">
    <property type="entry name" value="Glycerate_kinase_RE-like"/>
</dbReference>
<evidence type="ECO:0000313" key="6">
    <source>
        <dbReference type="Proteomes" id="UP000316316"/>
    </source>
</evidence>
<proteinExistence type="inferred from homology"/>
<dbReference type="InterPro" id="IPR036129">
    <property type="entry name" value="Glycerate_kinase_sf"/>
</dbReference>
<dbReference type="PANTHER" id="PTHR21599:SF0">
    <property type="entry name" value="GLYCERATE KINASE"/>
    <property type="match status" value="1"/>
</dbReference>
<evidence type="ECO:0000313" key="5">
    <source>
        <dbReference type="EMBL" id="TRZ32811.1"/>
    </source>
</evidence>
<dbReference type="PIRSF" id="PIRSF006078">
    <property type="entry name" value="GlxK"/>
    <property type="match status" value="1"/>
</dbReference>
<protein>
    <submittedName>
        <fullName evidence="5">Glycerate kinase</fullName>
    </submittedName>
</protein>
<dbReference type="GO" id="GO:0008887">
    <property type="term" value="F:glycerate kinase activity"/>
    <property type="evidence" value="ECO:0007669"/>
    <property type="project" value="UniProtKB-UniRule"/>
</dbReference>
<organism evidence="5 6">
    <name type="scientific">Enterococcus avium</name>
    <name type="common">Streptococcus avium</name>
    <dbReference type="NCBI Taxonomy" id="33945"/>
    <lineage>
        <taxon>Bacteria</taxon>
        <taxon>Bacillati</taxon>
        <taxon>Bacillota</taxon>
        <taxon>Bacilli</taxon>
        <taxon>Lactobacillales</taxon>
        <taxon>Enterococcaceae</taxon>
        <taxon>Enterococcus</taxon>
    </lineage>
</organism>
<name>A0A4P8KCY7_ENTAV</name>
<evidence type="ECO:0000256" key="3">
    <source>
        <dbReference type="ARBA" id="ARBA00022777"/>
    </source>
</evidence>
<keyword evidence="2 4" id="KW-0808">Transferase</keyword>
<dbReference type="InterPro" id="IPR018193">
    <property type="entry name" value="Glyc_kinase_flavodox-like_fold"/>
</dbReference>
<dbReference type="Gene3D" id="3.90.1510.10">
    <property type="entry name" value="Glycerate kinase, domain 2"/>
    <property type="match status" value="1"/>
</dbReference>
<dbReference type="SUPFAM" id="SSF110738">
    <property type="entry name" value="Glycerate kinase I"/>
    <property type="match status" value="1"/>
</dbReference>
<evidence type="ECO:0000256" key="4">
    <source>
        <dbReference type="PIRNR" id="PIRNR006078"/>
    </source>
</evidence>
<evidence type="ECO:0000256" key="2">
    <source>
        <dbReference type="ARBA" id="ARBA00022679"/>
    </source>
</evidence>
<dbReference type="RefSeq" id="WP_049220893.1">
    <property type="nucleotide sequence ID" value="NZ_CAAKNX010000064.1"/>
</dbReference>
<dbReference type="Proteomes" id="UP000316316">
    <property type="component" value="Unassembled WGS sequence"/>
</dbReference>
<keyword evidence="3 4" id="KW-0418">Kinase</keyword>
<dbReference type="Pfam" id="PF02595">
    <property type="entry name" value="Gly_kinase"/>
    <property type="match status" value="1"/>
</dbReference>
<dbReference type="PANTHER" id="PTHR21599">
    <property type="entry name" value="GLYCERATE KINASE"/>
    <property type="match status" value="1"/>
</dbReference>
<reference evidence="5 6" key="1">
    <citation type="submission" date="2017-10" db="EMBL/GenBank/DDBJ databases">
        <title>FDA dAtabase for Regulatory Grade micrObial Sequences (FDA-ARGOS): Supporting development and validation of Infectious Disease Dx tests.</title>
        <authorList>
            <person name="Campos J."/>
            <person name="Goldberg B."/>
            <person name="Tallon L.J."/>
            <person name="Sadzewicz L."/>
            <person name="Sengamalay N."/>
            <person name="Ott S."/>
            <person name="Godinez A."/>
            <person name="Nagaraj S."/>
            <person name="Vyas G."/>
            <person name="Aluvathingal J."/>
            <person name="Nadendla S."/>
            <person name="Geyer C."/>
            <person name="Nandy P."/>
            <person name="Hobson J."/>
            <person name="Sichtig H."/>
        </authorList>
    </citation>
    <scope>NUCLEOTIDE SEQUENCE [LARGE SCALE GENOMIC DNA]</scope>
    <source>
        <strain evidence="5 6">FDAARGOS_185</strain>
    </source>
</reference>
<comment type="similarity">
    <text evidence="1 4">Belongs to the glycerate kinase type-1 family.</text>
</comment>
<sequence length="383" mass="40514">MKKTFVLAPDSFKESMTAKKACNAMERGIRNVFPEAEVIHVPMADGGEGTVDALVDSSKGARIEVTVSGPLPPEKVLTYYGLLGDKKTAVIEMAKANGIEQLAKEKRNPLLTSTYGTGEMIKAALDQGVEKIIIGIGGSATNDGGAGMAQALGARFLDEDNHELPLGGAALKALAKINTTKLDPRLKDTEIIIASDVINPLIGPKGASVVFGPQKGATPLMVEELDQALAHYAAVIERDLEIKIKEQPGAGAAGGLGAGLLVFTGAKMHSGIDLVIELTDLEEKIAHADYVFTGEGGMDFQTKFGKTPYGVAKIAKKYNKPVFACAGFIGEQVDVLYEEGITAIFGILAKAGPLEEALALGEINLERTVENIVRVLGVRRRLF</sequence>
<comment type="caution">
    <text evidence="5">The sequence shown here is derived from an EMBL/GenBank/DDBJ whole genome shotgun (WGS) entry which is preliminary data.</text>
</comment>
<evidence type="ECO:0000256" key="1">
    <source>
        <dbReference type="ARBA" id="ARBA00006284"/>
    </source>
</evidence>
<dbReference type="AlphaFoldDB" id="A0A4P8KCY7"/>
<dbReference type="InterPro" id="IPR004381">
    <property type="entry name" value="Glycerate_kinase"/>
</dbReference>
<gene>
    <name evidence="5" type="ORF">AUF17_01435</name>
</gene>
<dbReference type="GO" id="GO:0031388">
    <property type="term" value="P:organic acid phosphorylation"/>
    <property type="evidence" value="ECO:0007669"/>
    <property type="project" value="UniProtKB-UniRule"/>
</dbReference>
<dbReference type="EMBL" id="PDXQ01000001">
    <property type="protein sequence ID" value="TRZ32811.1"/>
    <property type="molecule type" value="Genomic_DNA"/>
</dbReference>
<dbReference type="NCBIfam" id="TIGR00045">
    <property type="entry name" value="glycerate kinase"/>
    <property type="match status" value="1"/>
</dbReference>